<evidence type="ECO:0000313" key="1">
    <source>
        <dbReference type="EMBL" id="AWH15480.1"/>
    </source>
</evidence>
<dbReference type="GeneID" id="77935252"/>
<reference evidence="1 2" key="1">
    <citation type="submission" date="2018-04" db="EMBL/GenBank/DDBJ databases">
        <title>Complete genome sequences of new Aeromonas and Pseudomonas phages promising in phage therapy dedicated to aquaculture.</title>
        <authorList>
            <person name="Kolsut J."/>
            <person name="Wojcik E."/>
            <person name="Wojtasik A."/>
            <person name="Dastych J."/>
        </authorList>
    </citation>
    <scope>NUCLEOTIDE SEQUENCE [LARGE SCALE GENOMIC DNA]</scope>
</reference>
<dbReference type="KEGG" id="vg:77935252"/>
<dbReference type="RefSeq" id="YP_010659284.1">
    <property type="nucleotide sequence ID" value="NC_070866.1"/>
</dbReference>
<accession>A0A2S1PFZ4</accession>
<name>A0A2S1PFZ4_9CAUD</name>
<sequence>MTEVTETPVVEEVEQTELDKLKEYATGLGIEFHPNIGLEKLKERIDAAFPAPAVVVEKPVEEEIPAPSQLAAQTPAPAVVTTETLARAVADSELANKAAVAALETQLVETKDAKRFRQRKEATALVRVNVMNMNPFRKEWEGDTYCVGNGVIGTIKRYVPFNTDWHVERALLNVMEERKCQIFTTRKDPRTGQEVKTPRTIKELQIAILPPLTEKELKELAQRQAMAAGTQADED</sequence>
<evidence type="ECO:0000313" key="2">
    <source>
        <dbReference type="Proteomes" id="UP000246250"/>
    </source>
</evidence>
<protein>
    <submittedName>
        <fullName evidence="1">Uncharacterized protein</fullName>
    </submittedName>
</protein>
<dbReference type="EMBL" id="MH179480">
    <property type="protein sequence ID" value="AWH15480.1"/>
    <property type="molecule type" value="Genomic_DNA"/>
</dbReference>
<keyword evidence="2" id="KW-1185">Reference proteome</keyword>
<proteinExistence type="predicted"/>
<dbReference type="Proteomes" id="UP000246250">
    <property type="component" value="Segment"/>
</dbReference>
<organism evidence="1 2">
    <name type="scientific">Pseudomonas phage 98PfluR60PP</name>
    <dbReference type="NCBI Taxonomy" id="2163965"/>
    <lineage>
        <taxon>Viruses</taxon>
        <taxon>Duplodnaviria</taxon>
        <taxon>Heunggongvirae</taxon>
        <taxon>Uroviricota</taxon>
        <taxon>Caudoviricetes</taxon>
        <taxon>Schitoviridae</taxon>
        <taxon>Littlefixvirus</taxon>
        <taxon>Littlefixvirus 98Pflur60pp</taxon>
    </lineage>
</organism>